<dbReference type="EMBL" id="OU963865">
    <property type="protein sequence ID" value="CAH0387921.1"/>
    <property type="molecule type" value="Genomic_DNA"/>
</dbReference>
<sequence>MACEVPIITDLQMIPDQILRHICHLNISGKQESNNRSRFHFTRDIYLLESSKVQFTAVSLSTYLDPCLKGSSGLKRSFRELF</sequence>
<evidence type="ECO:0000313" key="1">
    <source>
        <dbReference type="EMBL" id="CAH0387921.1"/>
    </source>
</evidence>
<protein>
    <submittedName>
        <fullName evidence="1">Uncharacterized protein</fullName>
    </submittedName>
</protein>
<proteinExistence type="predicted"/>
<dbReference type="Proteomes" id="UP001152759">
    <property type="component" value="Chromosome 4"/>
</dbReference>
<evidence type="ECO:0000313" key="2">
    <source>
        <dbReference type="Proteomes" id="UP001152759"/>
    </source>
</evidence>
<gene>
    <name evidence="1" type="ORF">BEMITA_LOCUS6878</name>
</gene>
<dbReference type="AlphaFoldDB" id="A0A9P0F3Y2"/>
<accession>A0A9P0F3Y2</accession>
<name>A0A9P0F3Y2_BEMTA</name>
<reference evidence="1" key="1">
    <citation type="submission" date="2021-12" db="EMBL/GenBank/DDBJ databases">
        <authorList>
            <person name="King R."/>
        </authorList>
    </citation>
    <scope>NUCLEOTIDE SEQUENCE</scope>
</reference>
<keyword evidence="2" id="KW-1185">Reference proteome</keyword>
<organism evidence="1 2">
    <name type="scientific">Bemisia tabaci</name>
    <name type="common">Sweetpotato whitefly</name>
    <name type="synonym">Aleurodes tabaci</name>
    <dbReference type="NCBI Taxonomy" id="7038"/>
    <lineage>
        <taxon>Eukaryota</taxon>
        <taxon>Metazoa</taxon>
        <taxon>Ecdysozoa</taxon>
        <taxon>Arthropoda</taxon>
        <taxon>Hexapoda</taxon>
        <taxon>Insecta</taxon>
        <taxon>Pterygota</taxon>
        <taxon>Neoptera</taxon>
        <taxon>Paraneoptera</taxon>
        <taxon>Hemiptera</taxon>
        <taxon>Sternorrhyncha</taxon>
        <taxon>Aleyrodoidea</taxon>
        <taxon>Aleyrodidae</taxon>
        <taxon>Aleyrodinae</taxon>
        <taxon>Bemisia</taxon>
    </lineage>
</organism>